<organism evidence="1">
    <name type="scientific">Vitis vinifera</name>
    <name type="common">Grape</name>
    <dbReference type="NCBI Taxonomy" id="29760"/>
    <lineage>
        <taxon>Eukaryota</taxon>
        <taxon>Viridiplantae</taxon>
        <taxon>Streptophyta</taxon>
        <taxon>Embryophyta</taxon>
        <taxon>Tracheophyta</taxon>
        <taxon>Spermatophyta</taxon>
        <taxon>Magnoliopsida</taxon>
        <taxon>eudicotyledons</taxon>
        <taxon>Gunneridae</taxon>
        <taxon>Pentapetalae</taxon>
        <taxon>rosids</taxon>
        <taxon>Vitales</taxon>
        <taxon>Vitaceae</taxon>
        <taxon>Viteae</taxon>
        <taxon>Vitis</taxon>
    </lineage>
</organism>
<accession>A5BK05</accession>
<dbReference type="EMBL" id="AM462147">
    <property type="protein sequence ID" value="CAN72430.1"/>
    <property type="molecule type" value="Genomic_DNA"/>
</dbReference>
<gene>
    <name evidence="1" type="ORF">VITISV_006531</name>
</gene>
<protein>
    <submittedName>
        <fullName evidence="1">Uncharacterized protein</fullName>
    </submittedName>
</protein>
<reference evidence="1" key="1">
    <citation type="journal article" date="2007" name="PLoS ONE">
        <title>The first genome sequence of an elite grapevine cultivar (Pinot noir Vitis vinifera L.): coping with a highly heterozygous genome.</title>
        <authorList>
            <person name="Velasco R."/>
            <person name="Zharkikh A."/>
            <person name="Troggio M."/>
            <person name="Cartwright D.A."/>
            <person name="Cestaro A."/>
            <person name="Pruss D."/>
            <person name="Pindo M."/>
            <person name="FitzGerald L.M."/>
            <person name="Vezzulli S."/>
            <person name="Reid J."/>
            <person name="Malacarne G."/>
            <person name="Iliev D."/>
            <person name="Coppola G."/>
            <person name="Wardell B."/>
            <person name="Micheletti D."/>
            <person name="Macalma T."/>
            <person name="Facci M."/>
            <person name="Mitchell J.T."/>
            <person name="Perazzolli M."/>
            <person name="Eldredge G."/>
            <person name="Gatto P."/>
            <person name="Oyzerski R."/>
            <person name="Moretto M."/>
            <person name="Gutin N."/>
            <person name="Stefanini M."/>
            <person name="Chen Y."/>
            <person name="Segala C."/>
            <person name="Davenport C."/>
            <person name="Dematte L."/>
            <person name="Mraz A."/>
            <person name="Battilana J."/>
            <person name="Stormo K."/>
            <person name="Costa F."/>
            <person name="Tao Q."/>
            <person name="Si-Ammour A."/>
            <person name="Harkins T."/>
            <person name="Lackey A."/>
            <person name="Perbost C."/>
            <person name="Taillon B."/>
            <person name="Stella A."/>
            <person name="Solovyev V."/>
            <person name="Fawcett J.A."/>
            <person name="Sterck L."/>
            <person name="Vandepoele K."/>
            <person name="Grando S.M."/>
            <person name="Toppo S."/>
            <person name="Moser C."/>
            <person name="Lanchbury J."/>
            <person name="Bogden R."/>
            <person name="Skolnick M."/>
            <person name="Sgaramella V."/>
            <person name="Bhatnagar S.K."/>
            <person name="Fontana P."/>
            <person name="Gutin A."/>
            <person name="Van de Peer Y."/>
            <person name="Salamini F."/>
            <person name="Viola R."/>
        </authorList>
    </citation>
    <scope>NUCLEOTIDE SEQUENCE</scope>
</reference>
<name>A5BK05_VITVI</name>
<dbReference type="AlphaFoldDB" id="A5BK05"/>
<evidence type="ECO:0000313" key="1">
    <source>
        <dbReference type="EMBL" id="CAN72430.1"/>
    </source>
</evidence>
<sequence>MEKGLQNALTDLGLLQSIVQENKFSGLWKWAKKCGHAKVEEIGLMGIWKMGIWGGFGSGPRQVAMQRWVDGYLENGGRKGGDGYVKV</sequence>
<proteinExistence type="predicted"/>